<protein>
    <submittedName>
        <fullName evidence="2">Uncharacterized protein</fullName>
    </submittedName>
</protein>
<evidence type="ECO:0000313" key="3">
    <source>
        <dbReference type="Proteomes" id="UP001151760"/>
    </source>
</evidence>
<evidence type="ECO:0000313" key="2">
    <source>
        <dbReference type="EMBL" id="GJT48802.1"/>
    </source>
</evidence>
<dbReference type="EMBL" id="BQNB010016183">
    <property type="protein sequence ID" value="GJT48802.1"/>
    <property type="molecule type" value="Genomic_DNA"/>
</dbReference>
<organism evidence="2 3">
    <name type="scientific">Tanacetum coccineum</name>
    <dbReference type="NCBI Taxonomy" id="301880"/>
    <lineage>
        <taxon>Eukaryota</taxon>
        <taxon>Viridiplantae</taxon>
        <taxon>Streptophyta</taxon>
        <taxon>Embryophyta</taxon>
        <taxon>Tracheophyta</taxon>
        <taxon>Spermatophyta</taxon>
        <taxon>Magnoliopsida</taxon>
        <taxon>eudicotyledons</taxon>
        <taxon>Gunneridae</taxon>
        <taxon>Pentapetalae</taxon>
        <taxon>asterids</taxon>
        <taxon>campanulids</taxon>
        <taxon>Asterales</taxon>
        <taxon>Asteraceae</taxon>
        <taxon>Asteroideae</taxon>
        <taxon>Anthemideae</taxon>
        <taxon>Anthemidinae</taxon>
        <taxon>Tanacetum</taxon>
    </lineage>
</organism>
<gene>
    <name evidence="2" type="ORF">Tco_0974959</name>
</gene>
<proteinExistence type="predicted"/>
<feature type="compositionally biased region" description="Low complexity" evidence="1">
    <location>
        <begin position="37"/>
        <end position="46"/>
    </location>
</feature>
<keyword evidence="3" id="KW-1185">Reference proteome</keyword>
<dbReference type="Proteomes" id="UP001151760">
    <property type="component" value="Unassembled WGS sequence"/>
</dbReference>
<feature type="compositionally biased region" description="Basic and acidic residues" evidence="1">
    <location>
        <begin position="56"/>
        <end position="69"/>
    </location>
</feature>
<sequence>MSAMLSSNATFSMEMFPFRYCPKGNGDVSLVYSVRENNNNNNNNNKTNDDRDDDLENIKTDDEQSHDEAYSYLKGGSGNSRGKRLAISMVIEAWLSEKEECWELRFKTVGINRLYDDLGVTSAKVYVTAAKVCPIVNALAGGRLGAYDLRVATPRASVHAGDKTSGDARISLKSVLEVDDLHDTIPLTHFRTSLFCILCYD</sequence>
<comment type="caution">
    <text evidence="2">The sequence shown here is derived from an EMBL/GenBank/DDBJ whole genome shotgun (WGS) entry which is preliminary data.</text>
</comment>
<name>A0ABQ5ED85_9ASTR</name>
<feature type="region of interest" description="Disordered" evidence="1">
    <location>
        <begin position="35"/>
        <end position="74"/>
    </location>
</feature>
<reference evidence="2" key="1">
    <citation type="journal article" date="2022" name="Int. J. Mol. Sci.">
        <title>Draft Genome of Tanacetum Coccineum: Genomic Comparison of Closely Related Tanacetum-Family Plants.</title>
        <authorList>
            <person name="Yamashiro T."/>
            <person name="Shiraishi A."/>
            <person name="Nakayama K."/>
            <person name="Satake H."/>
        </authorList>
    </citation>
    <scope>NUCLEOTIDE SEQUENCE</scope>
</reference>
<reference evidence="2" key="2">
    <citation type="submission" date="2022-01" db="EMBL/GenBank/DDBJ databases">
        <authorList>
            <person name="Yamashiro T."/>
            <person name="Shiraishi A."/>
            <person name="Satake H."/>
            <person name="Nakayama K."/>
        </authorList>
    </citation>
    <scope>NUCLEOTIDE SEQUENCE</scope>
</reference>
<accession>A0ABQ5ED85</accession>
<evidence type="ECO:0000256" key="1">
    <source>
        <dbReference type="SAM" id="MobiDB-lite"/>
    </source>
</evidence>